<dbReference type="GO" id="GO:0000814">
    <property type="term" value="C:ESCRT II complex"/>
    <property type="evidence" value="ECO:0007669"/>
    <property type="project" value="UniProtKB-UniRule"/>
</dbReference>
<organism evidence="9 10">
    <name type="scientific">Candidozyma auris</name>
    <name type="common">Yeast</name>
    <name type="synonym">Candida auris</name>
    <dbReference type="NCBI Taxonomy" id="498019"/>
    <lineage>
        <taxon>Eukaryota</taxon>
        <taxon>Fungi</taxon>
        <taxon>Dikarya</taxon>
        <taxon>Ascomycota</taxon>
        <taxon>Saccharomycotina</taxon>
        <taxon>Pichiomycetes</taxon>
        <taxon>Metschnikowiaceae</taxon>
        <taxon>Candidozyma</taxon>
    </lineage>
</organism>
<accession>A0A0L0NUK4</accession>
<dbReference type="SMART" id="SM00547">
    <property type="entry name" value="ZnF_RBZ"/>
    <property type="match status" value="1"/>
</dbReference>
<dbReference type="InterPro" id="IPR001876">
    <property type="entry name" value="Znf_RanBP2"/>
</dbReference>
<dbReference type="VEuPathDB" id="FungiDB:CJI97_001999"/>
<dbReference type="InterPro" id="IPR040608">
    <property type="entry name" value="Snf8/Vps36"/>
</dbReference>
<dbReference type="Pfam" id="PF16988">
    <property type="entry name" value="Vps36-NZF-N"/>
    <property type="match status" value="1"/>
</dbReference>
<name>A0A0L0NUK4_CANAR</name>
<comment type="similarity">
    <text evidence="1 7">Belongs to the VPS36 family.</text>
</comment>
<dbReference type="InterPro" id="IPR011993">
    <property type="entry name" value="PH-like_dom_sf"/>
</dbReference>
<dbReference type="Proteomes" id="UP000037122">
    <property type="component" value="Unassembled WGS sequence"/>
</dbReference>
<dbReference type="VEuPathDB" id="FungiDB:CJI96_0005009"/>
<keyword evidence="6 7" id="KW-0653">Protein transport</keyword>
<dbReference type="Pfam" id="PF04157">
    <property type="entry name" value="EAP30"/>
    <property type="match status" value="1"/>
</dbReference>
<protein>
    <recommendedName>
        <fullName evidence="7">Vacuolar protein-sorting-associated protein 36</fullName>
    </recommendedName>
    <alternativeName>
        <fullName evidence="7">ESCRT-II complex subunit VPS36</fullName>
    </alternativeName>
</protein>
<dbReference type="VEuPathDB" id="FungiDB:B9J08_002455"/>
<keyword evidence="7" id="KW-0963">Cytoplasm</keyword>
<dbReference type="Gene3D" id="1.10.10.10">
    <property type="entry name" value="Winged helix-like DNA-binding domain superfamily/Winged helix DNA-binding domain"/>
    <property type="match status" value="1"/>
</dbReference>
<dbReference type="GO" id="GO:0031902">
    <property type="term" value="C:late endosome membrane"/>
    <property type="evidence" value="ECO:0007669"/>
    <property type="project" value="UniProtKB-UniRule"/>
</dbReference>
<evidence type="ECO:0000256" key="1">
    <source>
        <dbReference type="ARBA" id="ARBA00009697"/>
    </source>
</evidence>
<feature type="domain" description="GLUE N-terminal" evidence="8">
    <location>
        <begin position="10"/>
        <end position="285"/>
    </location>
</feature>
<comment type="caution">
    <text evidence="9">The sequence shown here is derived from an EMBL/GenBank/DDBJ whole genome shotgun (WGS) entry which is preliminary data.</text>
</comment>
<dbReference type="AlphaFoldDB" id="A0A0L0NUK4"/>
<keyword evidence="2 7" id="KW-0813">Transport</keyword>
<comment type="function">
    <text evidence="7">Component of the ESCRT-II complex (endosomal sorting complex required for transport II), which is required for multivesicular body (MVB) formation and sorting of endosomal cargo proteins into MVBs.</text>
</comment>
<evidence type="ECO:0000256" key="3">
    <source>
        <dbReference type="ARBA" id="ARBA00022723"/>
    </source>
</evidence>
<evidence type="ECO:0000256" key="4">
    <source>
        <dbReference type="ARBA" id="ARBA00022771"/>
    </source>
</evidence>
<dbReference type="Gene3D" id="2.30.29.30">
    <property type="entry name" value="Pleckstrin-homology domain (PH domain)/Phosphotyrosine-binding domain (PTB)"/>
    <property type="match status" value="1"/>
</dbReference>
<dbReference type="GO" id="GO:0043328">
    <property type="term" value="P:protein transport to vacuole involved in ubiquitin-dependent protein catabolic process via the multivesicular body sorting pathway"/>
    <property type="evidence" value="ECO:0007669"/>
    <property type="project" value="UniProtKB-UniRule"/>
</dbReference>
<dbReference type="VEuPathDB" id="FungiDB:CJJ07_005092"/>
<dbReference type="GO" id="GO:0043130">
    <property type="term" value="F:ubiquitin binding"/>
    <property type="evidence" value="ECO:0007669"/>
    <property type="project" value="UniProtKB-UniRule"/>
</dbReference>
<keyword evidence="3" id="KW-0479">Metal-binding</keyword>
<dbReference type="InterPro" id="IPR037855">
    <property type="entry name" value="Vps36"/>
</dbReference>
<evidence type="ECO:0000256" key="7">
    <source>
        <dbReference type="RuleBase" id="RU367095"/>
    </source>
</evidence>
<evidence type="ECO:0000256" key="2">
    <source>
        <dbReference type="ARBA" id="ARBA00022448"/>
    </source>
</evidence>
<evidence type="ECO:0000313" key="9">
    <source>
        <dbReference type="EMBL" id="KND97674.1"/>
    </source>
</evidence>
<evidence type="ECO:0000259" key="8">
    <source>
        <dbReference type="PROSITE" id="PS51495"/>
    </source>
</evidence>
<evidence type="ECO:0000256" key="6">
    <source>
        <dbReference type="ARBA" id="ARBA00022927"/>
    </source>
</evidence>
<evidence type="ECO:0000313" key="10">
    <source>
        <dbReference type="Proteomes" id="UP000037122"/>
    </source>
</evidence>
<dbReference type="Gene3D" id="2.30.30.380">
    <property type="entry name" value="Zn-finger domain of Sec23/24"/>
    <property type="match status" value="1"/>
</dbReference>
<keyword evidence="5" id="KW-0862">Zinc</keyword>
<keyword evidence="4" id="KW-0863">Zinc-finger</keyword>
<sequence>MSRLNVWHSVPINKSSRPVFLENEHSLYVKEGVGIYQGKLKISGYQNGRVYLTNMRIIYVDLGERKAIGMYLRDALRAELVERFLRSSAKVKIYLKSEQSTTLNGSELGSSSNSSSALLREVTNVVWTCLICSYNNHIASNFDTESGDLPKCVSCGIKPSRELLKKVIEDAMNKEDQTKPLTKSQQNECPRCTFINHPSMRNCEMCGTELKPRTSATAQKLALLNGPGSPLYQNPLGLTLEEPEEYTNRKPYIKISFRKGGETGFFEQAAKVIDQLKWESLEQRGGVNDEATKVVQQPKEENRIKGGGIHSLQQLGEQQRKRNEIVLSLSLEDLEQLMYKAQDLIKIGSSFGSLVKKQNKVPKIGQISPLPLNKSSSLYIEELARHLCEYLLNTELTKTTSMITVHDTFASYNRYRLYTHGFGTDLISTSDFNKCIGMFETLDLPIKLKTYARLGLVVLTQRLIQLQKDLHWTILEFLLAQDNLFHYEKYRLEIEGFEDDYLKEHHQVYHGCTITEIAEHFGWAPAVCLEEVDRCIEEELVVYDKHILGTFYFVNKFDEKLCNLLRPEEELKRQAEQDCLNEQKQISSNLKTQYDMEAGQMLVNLRDNYDFGDIASEQHESPKNIPADKDLIGDLADLKFS</sequence>
<dbReference type="PROSITE" id="PS51495">
    <property type="entry name" value="GLUE"/>
    <property type="match status" value="1"/>
</dbReference>
<comment type="subunit">
    <text evidence="7">Component of the endosomal sorting complex required for transport II (ESCRT-II).</text>
</comment>
<gene>
    <name evidence="9" type="ORF">QG37_06075</name>
</gene>
<dbReference type="SUPFAM" id="SSF46785">
    <property type="entry name" value="Winged helix' DNA-binding domain"/>
    <property type="match status" value="1"/>
</dbReference>
<dbReference type="Pfam" id="PF11605">
    <property type="entry name" value="Vps36_ESCRT-II"/>
    <property type="match status" value="1"/>
</dbReference>
<proteinExistence type="inferred from homology"/>
<dbReference type="EMBL" id="LGST01000041">
    <property type="protein sequence ID" value="KND97674.1"/>
    <property type="molecule type" value="Genomic_DNA"/>
</dbReference>
<dbReference type="PANTHER" id="PTHR13128:SF12">
    <property type="entry name" value="VACUOLAR PROTEIN-SORTING-ASSOCIATED PROTEIN 36"/>
    <property type="match status" value="1"/>
</dbReference>
<dbReference type="SUPFAM" id="SSF50729">
    <property type="entry name" value="PH domain-like"/>
    <property type="match status" value="2"/>
</dbReference>
<dbReference type="GO" id="GO:0008270">
    <property type="term" value="F:zinc ion binding"/>
    <property type="evidence" value="ECO:0007669"/>
    <property type="project" value="UniProtKB-KW"/>
</dbReference>
<dbReference type="InterPro" id="IPR036443">
    <property type="entry name" value="Znf_RanBP2_sf"/>
</dbReference>
<dbReference type="SUPFAM" id="SSF90209">
    <property type="entry name" value="Ran binding protein zinc finger-like"/>
    <property type="match status" value="1"/>
</dbReference>
<dbReference type="InterPro" id="IPR036390">
    <property type="entry name" value="WH_DNA-bd_sf"/>
</dbReference>
<dbReference type="InterPro" id="IPR021648">
    <property type="entry name" value="GLUE_dom"/>
</dbReference>
<dbReference type="InterPro" id="IPR031558">
    <property type="entry name" value="Vps36-NZF-N"/>
</dbReference>
<dbReference type="PANTHER" id="PTHR13128">
    <property type="entry name" value="VACUOLAR PROTEIN-SORTING-ASSOCIATED PROTEIN 36"/>
    <property type="match status" value="1"/>
</dbReference>
<comment type="subcellular location">
    <subcellularLocation>
        <location evidence="7">Cytoplasm</location>
    </subcellularLocation>
    <subcellularLocation>
        <location evidence="7">Endosome</location>
    </subcellularLocation>
</comment>
<reference evidence="10" key="1">
    <citation type="journal article" date="2015" name="BMC Genomics">
        <title>Draft genome of a commonly misdiagnosed multidrug resistant pathogen Candida auris.</title>
        <authorList>
            <person name="Chatterjee S."/>
            <person name="Alampalli S.V."/>
            <person name="Nageshan R.K."/>
            <person name="Chettiar S.T."/>
            <person name="Joshi S."/>
            <person name="Tatu U.S."/>
        </authorList>
    </citation>
    <scope>NUCLEOTIDE SEQUENCE [LARGE SCALE GENOMIC DNA]</scope>
    <source>
        <strain evidence="10">6684</strain>
    </source>
</reference>
<dbReference type="GO" id="GO:0032266">
    <property type="term" value="F:phosphatidylinositol-3-phosphate binding"/>
    <property type="evidence" value="ECO:0007669"/>
    <property type="project" value="UniProtKB-UniRule"/>
</dbReference>
<keyword evidence="7" id="KW-0967">Endosome</keyword>
<dbReference type="VEuPathDB" id="FungiDB:QG37_06075"/>
<dbReference type="InterPro" id="IPR036388">
    <property type="entry name" value="WH-like_DNA-bd_sf"/>
</dbReference>
<evidence type="ECO:0000256" key="5">
    <source>
        <dbReference type="ARBA" id="ARBA00022833"/>
    </source>
</evidence>
<dbReference type="VEuPathDB" id="FungiDB:CJJ09_005544"/>